<sequence>MSFFSSKNHHAKYHHAKKHHRTEWDNSYDYQNYATAVESMPIKPSTNVRPNPVDTLNNGYGERIFLYPRRVQEIDYERAPLRANSGVDEGCDVDAEAEDFIKFEHKKFAAAKSMSAI</sequence>
<accession>A0A7J7BY25</accession>
<dbReference type="InParanoid" id="A0A7J7BY25"/>
<name>A0A7J7BY25_TRIWF</name>
<dbReference type="Proteomes" id="UP000593562">
    <property type="component" value="Unassembled WGS sequence"/>
</dbReference>
<comment type="caution">
    <text evidence="1">The sequence shown here is derived from an EMBL/GenBank/DDBJ whole genome shotgun (WGS) entry which is preliminary data.</text>
</comment>
<evidence type="ECO:0000313" key="2">
    <source>
        <dbReference type="Proteomes" id="UP000593562"/>
    </source>
</evidence>
<proteinExistence type="predicted"/>
<protein>
    <submittedName>
        <fullName evidence="1">Uncharacterized protein</fullName>
    </submittedName>
</protein>
<evidence type="ECO:0000313" key="1">
    <source>
        <dbReference type="EMBL" id="KAF5726718.1"/>
    </source>
</evidence>
<keyword evidence="2" id="KW-1185">Reference proteome</keyword>
<dbReference type="AlphaFoldDB" id="A0A7J7BY25"/>
<reference evidence="1 2" key="1">
    <citation type="journal article" date="2020" name="Nat. Commun.">
        <title>Genome of Tripterygium wilfordii and identification of cytochrome P450 involved in triptolide biosynthesis.</title>
        <authorList>
            <person name="Tu L."/>
            <person name="Su P."/>
            <person name="Zhang Z."/>
            <person name="Gao L."/>
            <person name="Wang J."/>
            <person name="Hu T."/>
            <person name="Zhou J."/>
            <person name="Zhang Y."/>
            <person name="Zhao Y."/>
            <person name="Liu Y."/>
            <person name="Song Y."/>
            <person name="Tong Y."/>
            <person name="Lu Y."/>
            <person name="Yang J."/>
            <person name="Xu C."/>
            <person name="Jia M."/>
            <person name="Peters R.J."/>
            <person name="Huang L."/>
            <person name="Gao W."/>
        </authorList>
    </citation>
    <scope>NUCLEOTIDE SEQUENCE [LARGE SCALE GENOMIC DNA]</scope>
    <source>
        <strain evidence="2">cv. XIE 37</strain>
        <tissue evidence="1">Leaf</tissue>
    </source>
</reference>
<dbReference type="EMBL" id="JAAARO010000022">
    <property type="protein sequence ID" value="KAF5726718.1"/>
    <property type="molecule type" value="Genomic_DNA"/>
</dbReference>
<organism evidence="1 2">
    <name type="scientific">Tripterygium wilfordii</name>
    <name type="common">Thunder God vine</name>
    <dbReference type="NCBI Taxonomy" id="458696"/>
    <lineage>
        <taxon>Eukaryota</taxon>
        <taxon>Viridiplantae</taxon>
        <taxon>Streptophyta</taxon>
        <taxon>Embryophyta</taxon>
        <taxon>Tracheophyta</taxon>
        <taxon>Spermatophyta</taxon>
        <taxon>Magnoliopsida</taxon>
        <taxon>eudicotyledons</taxon>
        <taxon>Gunneridae</taxon>
        <taxon>Pentapetalae</taxon>
        <taxon>rosids</taxon>
        <taxon>fabids</taxon>
        <taxon>Celastrales</taxon>
        <taxon>Celastraceae</taxon>
        <taxon>Tripterygium</taxon>
    </lineage>
</organism>
<gene>
    <name evidence="1" type="ORF">HS088_TW22G00400</name>
</gene>